<dbReference type="Proteomes" id="UP000184428">
    <property type="component" value="Unassembled WGS sequence"/>
</dbReference>
<name>A0A1M7U5Q2_9ACTN</name>
<feature type="compositionally biased region" description="Low complexity" evidence="1">
    <location>
        <begin position="35"/>
        <end position="50"/>
    </location>
</feature>
<sequence length="73" mass="7483">MGVTSRSRPVVAGVDGCPASTAVLDRPVLVVPNAGSRAADPSAARRSAVALSWSTDHDAPGHRAAPRRQGRGR</sequence>
<evidence type="ECO:0000313" key="2">
    <source>
        <dbReference type="EMBL" id="SHN78359.1"/>
    </source>
</evidence>
<feature type="region of interest" description="Disordered" evidence="1">
    <location>
        <begin position="35"/>
        <end position="73"/>
    </location>
</feature>
<protein>
    <submittedName>
        <fullName evidence="2">Uncharacterized protein</fullName>
    </submittedName>
</protein>
<reference evidence="2 3" key="1">
    <citation type="submission" date="2016-12" db="EMBL/GenBank/DDBJ databases">
        <authorList>
            <person name="Song W.-J."/>
            <person name="Kurnit D.M."/>
        </authorList>
    </citation>
    <scope>NUCLEOTIDE SEQUENCE [LARGE SCALE GENOMIC DNA]</scope>
    <source>
        <strain evidence="2 3">DSM 43162</strain>
    </source>
</reference>
<evidence type="ECO:0000256" key="1">
    <source>
        <dbReference type="SAM" id="MobiDB-lite"/>
    </source>
</evidence>
<feature type="compositionally biased region" description="Basic residues" evidence="1">
    <location>
        <begin position="64"/>
        <end position="73"/>
    </location>
</feature>
<dbReference type="AlphaFoldDB" id="A0A1M7U5Q2"/>
<evidence type="ECO:0000313" key="3">
    <source>
        <dbReference type="Proteomes" id="UP000184428"/>
    </source>
</evidence>
<gene>
    <name evidence="2" type="ORF">SAMN05660350_02603</name>
</gene>
<accession>A0A1M7U5Q2</accession>
<organism evidence="2 3">
    <name type="scientific">Geodermatophilus obscurus</name>
    <dbReference type="NCBI Taxonomy" id="1861"/>
    <lineage>
        <taxon>Bacteria</taxon>
        <taxon>Bacillati</taxon>
        <taxon>Actinomycetota</taxon>
        <taxon>Actinomycetes</taxon>
        <taxon>Geodermatophilales</taxon>
        <taxon>Geodermatophilaceae</taxon>
        <taxon>Geodermatophilus</taxon>
    </lineage>
</organism>
<dbReference type="EMBL" id="FRDM01000012">
    <property type="protein sequence ID" value="SHN78359.1"/>
    <property type="molecule type" value="Genomic_DNA"/>
</dbReference>
<proteinExistence type="predicted"/>